<feature type="domain" description="CdiI immunity protein" evidence="1">
    <location>
        <begin position="110"/>
        <end position="190"/>
    </location>
</feature>
<dbReference type="EMBL" id="JADBEC010000002">
    <property type="protein sequence ID" value="MBE1507284.1"/>
    <property type="molecule type" value="Genomic_DNA"/>
</dbReference>
<feature type="domain" description="CdiI immunity protein" evidence="1">
    <location>
        <begin position="11"/>
        <end position="92"/>
    </location>
</feature>
<dbReference type="Pfam" id="PF18593">
    <property type="entry name" value="CdiI_2"/>
    <property type="match status" value="2"/>
</dbReference>
<reference evidence="2 3" key="1">
    <citation type="submission" date="2020-10" db="EMBL/GenBank/DDBJ databases">
        <title>Sequencing the genomes of 1000 actinobacteria strains.</title>
        <authorList>
            <person name="Klenk H.-P."/>
        </authorList>
    </citation>
    <scope>NUCLEOTIDE SEQUENCE [LARGE SCALE GENOMIC DNA]</scope>
    <source>
        <strain evidence="2 3">DSM 7307</strain>
    </source>
</reference>
<accession>A0ABR9IVQ2</accession>
<evidence type="ECO:0000313" key="2">
    <source>
        <dbReference type="EMBL" id="MBE1507284.1"/>
    </source>
</evidence>
<proteinExistence type="predicted"/>
<sequence>MTDKDRNHPARQFFGAYFHQDWSLIYDSYQAAIDDFVREASPQQLNTVLDLIEPYLQRGNCEDFEISKYGGNYRPEGDGLSKREFLTAIRRSIHRKMGIIDVDKNHPAMQFFGGYFHQDWKLVYESYLDVIEDFVRQASLEQLDAVLDVISPYLASDSCEHFDIGLFGGNYHPEEDGISKLDFLSAIKQSIEQKRRIAPQEPDTE</sequence>
<name>A0ABR9IVQ2_RHIVS</name>
<organism evidence="2 3">
    <name type="scientific">Rhizobium viscosum</name>
    <name type="common">Arthrobacter viscosus</name>
    <dbReference type="NCBI Taxonomy" id="1673"/>
    <lineage>
        <taxon>Bacteria</taxon>
        <taxon>Pseudomonadati</taxon>
        <taxon>Pseudomonadota</taxon>
        <taxon>Alphaproteobacteria</taxon>
        <taxon>Hyphomicrobiales</taxon>
        <taxon>Rhizobiaceae</taxon>
        <taxon>Rhizobium/Agrobacterium group</taxon>
        <taxon>Rhizobium</taxon>
    </lineage>
</organism>
<protein>
    <recommendedName>
        <fullName evidence="1">CdiI immunity protein domain-containing protein</fullName>
    </recommendedName>
</protein>
<evidence type="ECO:0000259" key="1">
    <source>
        <dbReference type="Pfam" id="PF18593"/>
    </source>
</evidence>
<gene>
    <name evidence="2" type="ORF">H4W29_004529</name>
</gene>
<evidence type="ECO:0000313" key="3">
    <source>
        <dbReference type="Proteomes" id="UP000620262"/>
    </source>
</evidence>
<comment type="caution">
    <text evidence="2">The sequence shown here is derived from an EMBL/GenBank/DDBJ whole genome shotgun (WGS) entry which is preliminary data.</text>
</comment>
<keyword evidence="3" id="KW-1185">Reference proteome</keyword>
<dbReference type="Proteomes" id="UP000620262">
    <property type="component" value="Unassembled WGS sequence"/>
</dbReference>
<dbReference type="RefSeq" id="WP_192731040.1">
    <property type="nucleotide sequence ID" value="NZ_BAAAVL010000012.1"/>
</dbReference>
<dbReference type="InterPro" id="IPR041129">
    <property type="entry name" value="CdiI_2"/>
</dbReference>